<gene>
    <name evidence="3" type="ORF">GSLYS_00008096001</name>
</gene>
<organism evidence="3 4">
    <name type="scientific">Lymnaea stagnalis</name>
    <name type="common">Great pond snail</name>
    <name type="synonym">Helix stagnalis</name>
    <dbReference type="NCBI Taxonomy" id="6523"/>
    <lineage>
        <taxon>Eukaryota</taxon>
        <taxon>Metazoa</taxon>
        <taxon>Spiralia</taxon>
        <taxon>Lophotrochozoa</taxon>
        <taxon>Mollusca</taxon>
        <taxon>Gastropoda</taxon>
        <taxon>Heterobranchia</taxon>
        <taxon>Euthyneura</taxon>
        <taxon>Panpulmonata</taxon>
        <taxon>Hygrophila</taxon>
        <taxon>Lymnaeoidea</taxon>
        <taxon>Lymnaeidae</taxon>
        <taxon>Lymnaea</taxon>
    </lineage>
</organism>
<feature type="chain" id="PRO_5043909523" description="Temptin Cys/Cys disulfide domain-containing protein" evidence="1">
    <location>
        <begin position="17"/>
        <end position="241"/>
    </location>
</feature>
<evidence type="ECO:0000313" key="4">
    <source>
        <dbReference type="Proteomes" id="UP001497497"/>
    </source>
</evidence>
<feature type="signal peptide" evidence="1">
    <location>
        <begin position="1"/>
        <end position="16"/>
    </location>
</feature>
<dbReference type="InterPro" id="IPR055313">
    <property type="entry name" value="Temptin-like"/>
</dbReference>
<dbReference type="PANTHER" id="PTHR34737:SF2">
    <property type="entry name" value="EF-HAND DOMAIN-CONTAINING PROTEIN"/>
    <property type="match status" value="1"/>
</dbReference>
<accession>A0AAV2HJD0</accession>
<dbReference type="InterPro" id="IPR057626">
    <property type="entry name" value="S-S_Temptin"/>
</dbReference>
<proteinExistence type="predicted"/>
<dbReference type="Proteomes" id="UP001497497">
    <property type="component" value="Unassembled WGS sequence"/>
</dbReference>
<evidence type="ECO:0000313" key="3">
    <source>
        <dbReference type="EMBL" id="CAL1534136.1"/>
    </source>
</evidence>
<sequence>MIKYVIFAAVATTVLAFPSFRTRIPNGDKVPNPCPGGGTWQGVGHLNSTGGGPLNPFGVDFDAALFQWTQALCRLDSDKDGKTNGEELGDPNCTFTAAVPGTLLPPTGNPGTMLKLAVFTLAVATVILGHPSFKGLIPNGDKVPNPCPAGGVWPGVGHFNISGGGERNPFGVDFEAANLIWTVALCKLDSDLDGKTNGAELGDPGCIWTPTNNAPVLPPLSHPGICDPISAPACKDQRVVC</sequence>
<keyword evidence="1" id="KW-0732">Signal</keyword>
<dbReference type="AlphaFoldDB" id="A0AAV2HJD0"/>
<evidence type="ECO:0000259" key="2">
    <source>
        <dbReference type="Pfam" id="PF24784"/>
    </source>
</evidence>
<feature type="domain" description="Temptin Cys/Cys disulfide" evidence="2">
    <location>
        <begin position="15"/>
        <end position="99"/>
    </location>
</feature>
<dbReference type="PANTHER" id="PTHR34737">
    <property type="entry name" value="EF-HAND DOMAIN-CONTAINING PROTEIN"/>
    <property type="match status" value="1"/>
</dbReference>
<evidence type="ECO:0000256" key="1">
    <source>
        <dbReference type="SAM" id="SignalP"/>
    </source>
</evidence>
<dbReference type="Pfam" id="PF24784">
    <property type="entry name" value="Temptin_C"/>
    <property type="match status" value="2"/>
</dbReference>
<keyword evidence="4" id="KW-1185">Reference proteome</keyword>
<feature type="domain" description="Temptin Cys/Cys disulfide" evidence="2">
    <location>
        <begin position="129"/>
        <end position="225"/>
    </location>
</feature>
<name>A0AAV2HJD0_LYMST</name>
<comment type="caution">
    <text evidence="3">The sequence shown here is derived from an EMBL/GenBank/DDBJ whole genome shotgun (WGS) entry which is preliminary data.</text>
</comment>
<reference evidence="3 4" key="1">
    <citation type="submission" date="2024-04" db="EMBL/GenBank/DDBJ databases">
        <authorList>
            <consortium name="Genoscope - CEA"/>
            <person name="William W."/>
        </authorList>
    </citation>
    <scope>NUCLEOTIDE SEQUENCE [LARGE SCALE GENOMIC DNA]</scope>
</reference>
<dbReference type="EMBL" id="CAXITT010000162">
    <property type="protein sequence ID" value="CAL1534136.1"/>
    <property type="molecule type" value="Genomic_DNA"/>
</dbReference>
<protein>
    <recommendedName>
        <fullName evidence="2">Temptin Cys/Cys disulfide domain-containing protein</fullName>
    </recommendedName>
</protein>